<dbReference type="Gene3D" id="3.40.50.1380">
    <property type="entry name" value="Methylglyoxal synthase-like domain"/>
    <property type="match status" value="1"/>
</dbReference>
<name>A0AAW9HS86_9ACTO</name>
<dbReference type="Pfam" id="PF01808">
    <property type="entry name" value="AICARFT_IMPCHas"/>
    <property type="match status" value="1"/>
</dbReference>
<reference evidence="1" key="1">
    <citation type="submission" date="2023-10" db="EMBL/GenBank/DDBJ databases">
        <title>Whole Genome based description of the genera Actinobaculum and Actinotignum reveals a complex phylogenetic relationship within the species included in the genus Actinotignum.</title>
        <authorList>
            <person name="Jensen C.S."/>
            <person name="Dargis R."/>
            <person name="Kemp M."/>
            <person name="Christensen J.J."/>
        </authorList>
    </citation>
    <scope>NUCLEOTIDE SEQUENCE</scope>
    <source>
        <strain evidence="1">SLA_B511</strain>
    </source>
</reference>
<dbReference type="InterPro" id="IPR002695">
    <property type="entry name" value="PurH-like"/>
</dbReference>
<dbReference type="Proteomes" id="UP001281731">
    <property type="component" value="Unassembled WGS sequence"/>
</dbReference>
<protein>
    <recommendedName>
        <fullName evidence="3">Bifunctional phosphoribosylaminoimidazolecarboxamide formyltransferase/inosine monophosphate cyclohydrolase</fullName>
    </recommendedName>
</protein>
<dbReference type="GO" id="GO:0006189">
    <property type="term" value="P:'de novo' IMP biosynthetic process"/>
    <property type="evidence" value="ECO:0007669"/>
    <property type="project" value="TreeGrafter"/>
</dbReference>
<evidence type="ECO:0000313" key="2">
    <source>
        <dbReference type="Proteomes" id="UP001281731"/>
    </source>
</evidence>
<accession>A0AAW9HS86</accession>
<comment type="caution">
    <text evidence="1">The sequence shown here is derived from an EMBL/GenBank/DDBJ whole genome shotgun (WGS) entry which is preliminary data.</text>
</comment>
<gene>
    <name evidence="1" type="ORF">R6G80_02210</name>
</gene>
<dbReference type="SUPFAM" id="SSF52335">
    <property type="entry name" value="Methylglyoxal synthase-like"/>
    <property type="match status" value="1"/>
</dbReference>
<evidence type="ECO:0000313" key="1">
    <source>
        <dbReference type="EMBL" id="MDY5154539.1"/>
    </source>
</evidence>
<proteinExistence type="predicted"/>
<evidence type="ECO:0008006" key="3">
    <source>
        <dbReference type="Google" id="ProtNLM"/>
    </source>
</evidence>
<dbReference type="AlphaFoldDB" id="A0AAW9HS86"/>
<dbReference type="GO" id="GO:0003937">
    <property type="term" value="F:IMP cyclohydrolase activity"/>
    <property type="evidence" value="ECO:0007669"/>
    <property type="project" value="InterPro"/>
</dbReference>
<dbReference type="GO" id="GO:0004643">
    <property type="term" value="F:phosphoribosylaminoimidazolecarboxamide formyltransferase activity"/>
    <property type="evidence" value="ECO:0007669"/>
    <property type="project" value="InterPro"/>
</dbReference>
<dbReference type="GO" id="GO:0005829">
    <property type="term" value="C:cytosol"/>
    <property type="evidence" value="ECO:0007669"/>
    <property type="project" value="TreeGrafter"/>
</dbReference>
<dbReference type="InterPro" id="IPR036914">
    <property type="entry name" value="MGS-like_dom_sf"/>
</dbReference>
<dbReference type="EMBL" id="JAWNGC010000002">
    <property type="protein sequence ID" value="MDY5154539.1"/>
    <property type="molecule type" value="Genomic_DNA"/>
</dbReference>
<organism evidence="1 2">
    <name type="scientific">Actinotignum urinale</name>
    <dbReference type="NCBI Taxonomy" id="190146"/>
    <lineage>
        <taxon>Bacteria</taxon>
        <taxon>Bacillati</taxon>
        <taxon>Actinomycetota</taxon>
        <taxon>Actinomycetes</taxon>
        <taxon>Actinomycetales</taxon>
        <taxon>Actinomycetaceae</taxon>
        <taxon>Actinotignum</taxon>
    </lineage>
</organism>
<dbReference type="PANTHER" id="PTHR11692">
    <property type="entry name" value="BIFUNCTIONAL PURINE BIOSYNTHESIS PROTEIN PURH"/>
    <property type="match status" value="1"/>
</dbReference>
<dbReference type="SMART" id="SM00798">
    <property type="entry name" value="AICARFT_IMPCHas"/>
    <property type="match status" value="1"/>
</dbReference>
<sequence length="118" mass="13080">MIEQIDIGGPAMIRAAAKNYTDVTVLVDTADYDTVLDDIRLHGTTTLETRKRLAGKAFSHTAFYDSQISAFFNEENGVDFPDTITFGYEFATTLRYGENPHQNAAYYVNANPASPTTM</sequence>
<dbReference type="RefSeq" id="WP_308807004.1">
    <property type="nucleotide sequence ID" value="NZ_CAMYCL010000027.1"/>
</dbReference>
<dbReference type="PANTHER" id="PTHR11692:SF0">
    <property type="entry name" value="BIFUNCTIONAL PURINE BIOSYNTHESIS PROTEIN ATIC"/>
    <property type="match status" value="1"/>
</dbReference>